<dbReference type="NCBIfam" id="TIGR00739">
    <property type="entry name" value="yajC"/>
    <property type="match status" value="1"/>
</dbReference>
<keyword evidence="4" id="KW-0813">Transport</keyword>
<evidence type="ECO:0000256" key="3">
    <source>
        <dbReference type="ARBA" id="ARBA00014962"/>
    </source>
</evidence>
<evidence type="ECO:0000256" key="4">
    <source>
        <dbReference type="ARBA" id="ARBA00022448"/>
    </source>
</evidence>
<evidence type="ECO:0000313" key="13">
    <source>
        <dbReference type="Proteomes" id="UP000275137"/>
    </source>
</evidence>
<evidence type="ECO:0000256" key="5">
    <source>
        <dbReference type="ARBA" id="ARBA00022475"/>
    </source>
</evidence>
<comment type="similarity">
    <text evidence="2">Belongs to the YajC family.</text>
</comment>
<dbReference type="PANTHER" id="PTHR33909">
    <property type="entry name" value="SEC TRANSLOCON ACCESSORY COMPLEX SUBUNIT YAJC"/>
    <property type="match status" value="1"/>
</dbReference>
<dbReference type="Proteomes" id="UP000275137">
    <property type="component" value="Unassembled WGS sequence"/>
</dbReference>
<evidence type="ECO:0000256" key="9">
    <source>
        <dbReference type="ARBA" id="ARBA00023010"/>
    </source>
</evidence>
<evidence type="ECO:0000256" key="7">
    <source>
        <dbReference type="ARBA" id="ARBA00022927"/>
    </source>
</evidence>
<dbReference type="PANTHER" id="PTHR33909:SF1">
    <property type="entry name" value="SEC TRANSLOCON ACCESSORY COMPLEX SUBUNIT YAJC"/>
    <property type="match status" value="1"/>
</dbReference>
<keyword evidence="9" id="KW-0811">Translocation</keyword>
<dbReference type="GO" id="GO:0005886">
    <property type="term" value="C:plasma membrane"/>
    <property type="evidence" value="ECO:0007669"/>
    <property type="project" value="UniProtKB-SubCell"/>
</dbReference>
<feature type="transmembrane region" description="Helical" evidence="11">
    <location>
        <begin position="20"/>
        <end position="37"/>
    </location>
</feature>
<dbReference type="SMART" id="SM01323">
    <property type="entry name" value="YajC"/>
    <property type="match status" value="1"/>
</dbReference>
<keyword evidence="10 11" id="KW-0472">Membrane</keyword>
<evidence type="ECO:0000256" key="8">
    <source>
        <dbReference type="ARBA" id="ARBA00022989"/>
    </source>
</evidence>
<keyword evidence="5" id="KW-1003">Cell membrane</keyword>
<proteinExistence type="inferred from homology"/>
<dbReference type="Pfam" id="PF02699">
    <property type="entry name" value="YajC"/>
    <property type="match status" value="1"/>
</dbReference>
<accession>A0A3N0UVK9</accession>
<sequence length="106" mass="11481">MLISTAYANTAAAPAADWTSFVPLVIIFVLFWFMLIRPQMKQAKEQRAMIAALQKGDEVVTSSGILGKVVKVGDSVVDLEIATDTIIHVQKPSIQTLLPKGTIKAL</sequence>
<organism evidence="12 13">
    <name type="scientific">Pseudomethylobacillus aquaticus</name>
    <dbReference type="NCBI Taxonomy" id="2676064"/>
    <lineage>
        <taxon>Bacteria</taxon>
        <taxon>Pseudomonadati</taxon>
        <taxon>Pseudomonadota</taxon>
        <taxon>Betaproteobacteria</taxon>
        <taxon>Nitrosomonadales</taxon>
        <taxon>Methylophilaceae</taxon>
        <taxon>Pseudomethylobacillus</taxon>
    </lineage>
</organism>
<comment type="subcellular location">
    <subcellularLocation>
        <location evidence="1">Cell membrane</location>
        <topology evidence="1">Single-pass membrane protein</topology>
    </subcellularLocation>
</comment>
<gene>
    <name evidence="12" type="primary">yajC</name>
    <name evidence="12" type="ORF">ED236_11570</name>
</gene>
<evidence type="ECO:0000256" key="2">
    <source>
        <dbReference type="ARBA" id="ARBA00006742"/>
    </source>
</evidence>
<evidence type="ECO:0000313" key="12">
    <source>
        <dbReference type="EMBL" id="ROH84550.1"/>
    </source>
</evidence>
<keyword evidence="7" id="KW-0653">Protein transport</keyword>
<keyword evidence="6 11" id="KW-0812">Transmembrane</keyword>
<dbReference type="AlphaFoldDB" id="A0A3N0UVK9"/>
<evidence type="ECO:0000256" key="6">
    <source>
        <dbReference type="ARBA" id="ARBA00022692"/>
    </source>
</evidence>
<dbReference type="GO" id="GO:0015031">
    <property type="term" value="P:protein transport"/>
    <property type="evidence" value="ECO:0007669"/>
    <property type="project" value="UniProtKB-KW"/>
</dbReference>
<dbReference type="InterPro" id="IPR003849">
    <property type="entry name" value="Preprotein_translocase_YajC"/>
</dbReference>
<evidence type="ECO:0000256" key="1">
    <source>
        <dbReference type="ARBA" id="ARBA00004162"/>
    </source>
</evidence>
<evidence type="ECO:0000256" key="10">
    <source>
        <dbReference type="ARBA" id="ARBA00023136"/>
    </source>
</evidence>
<keyword evidence="13" id="KW-1185">Reference proteome</keyword>
<protein>
    <recommendedName>
        <fullName evidence="3">Sec translocon accessory complex subunit YajC</fullName>
    </recommendedName>
</protein>
<name>A0A3N0UVK9_9PROT</name>
<dbReference type="EMBL" id="RJVP01000007">
    <property type="protein sequence ID" value="ROH84550.1"/>
    <property type="molecule type" value="Genomic_DNA"/>
</dbReference>
<dbReference type="RefSeq" id="WP_123238141.1">
    <property type="nucleotide sequence ID" value="NZ_RJVP01000007.1"/>
</dbReference>
<reference evidence="12 13" key="1">
    <citation type="submission" date="2018-10" db="EMBL/GenBank/DDBJ databases">
        <authorList>
            <person name="Chen W.-M."/>
        </authorList>
    </citation>
    <scope>NUCLEOTIDE SEQUENCE [LARGE SCALE GENOMIC DNA]</scope>
    <source>
        <strain evidence="12 13">H-5</strain>
    </source>
</reference>
<keyword evidence="8 11" id="KW-1133">Transmembrane helix</keyword>
<evidence type="ECO:0000256" key="11">
    <source>
        <dbReference type="SAM" id="Phobius"/>
    </source>
</evidence>
<dbReference type="PRINTS" id="PR01853">
    <property type="entry name" value="YAJCTRNLCASE"/>
</dbReference>
<comment type="caution">
    <text evidence="12">The sequence shown here is derived from an EMBL/GenBank/DDBJ whole genome shotgun (WGS) entry which is preliminary data.</text>
</comment>